<dbReference type="Gene3D" id="3.40.50.1980">
    <property type="entry name" value="Nitrogenase molybdenum iron protein domain"/>
    <property type="match status" value="1"/>
</dbReference>
<evidence type="ECO:0000313" key="3">
    <source>
        <dbReference type="Proteomes" id="UP000184391"/>
    </source>
</evidence>
<feature type="domain" description="Fe/B12 periplasmic-binding" evidence="1">
    <location>
        <begin position="67"/>
        <end position="260"/>
    </location>
</feature>
<accession>A0A1M7SQB0</accession>
<protein>
    <submittedName>
        <fullName evidence="2">Iron complex transport system substrate-binding protein</fullName>
    </submittedName>
</protein>
<dbReference type="Proteomes" id="UP000184391">
    <property type="component" value="Unassembled WGS sequence"/>
</dbReference>
<dbReference type="PANTHER" id="PTHR30535:SF34">
    <property type="entry name" value="MOLYBDATE-BINDING PROTEIN MOLA"/>
    <property type="match status" value="1"/>
</dbReference>
<dbReference type="SUPFAM" id="SSF53807">
    <property type="entry name" value="Helical backbone' metal receptor"/>
    <property type="match status" value="1"/>
</dbReference>
<dbReference type="InterPro" id="IPR002491">
    <property type="entry name" value="ABC_transptr_periplasmic_BD"/>
</dbReference>
<gene>
    <name evidence="2" type="ORF">SAMN02745193_02171</name>
</gene>
<reference evidence="3" key="1">
    <citation type="submission" date="2016-12" db="EMBL/GenBank/DDBJ databases">
        <authorList>
            <person name="Varghese N."/>
            <person name="Submissions S."/>
        </authorList>
    </citation>
    <scope>NUCLEOTIDE SEQUENCE [LARGE SCALE GENOMIC DNA]</scope>
    <source>
        <strain evidence="3">DSM 11032</strain>
    </source>
</reference>
<dbReference type="InterPro" id="IPR050902">
    <property type="entry name" value="ABC_Transporter_SBP"/>
</dbReference>
<dbReference type="EMBL" id="FRDF01000012">
    <property type="protein sequence ID" value="SHN60681.1"/>
    <property type="molecule type" value="Genomic_DNA"/>
</dbReference>
<keyword evidence="3" id="KW-1185">Reference proteome</keyword>
<proteinExistence type="predicted"/>
<sequence>MAARPYRLSLDMLWDRDRTGVTRTGGWLAPMLALLAAACALTSCAPAAPSTAPSPGPPRDAAQGPVIISLNPCLDAILAEVAAPDQVLALSHYSRDPRSSSIPAATAARFGVTGGTAEEVIALAPDLVLASSFIAPTTRSALERAGIRVETFGSPTTVDESIAQVRKAARLMHRGPEGEALVQEMRRAAEPVADARPVSTLLWQPGGIVPGEATLVAQMLRAKSFANHAAAMGLGQADFVALETVLADPPELLLVAGDSAAQRHPLLARLEDTRVEMLDPRLLFCGGRSVVGLGMRLETLRARLP</sequence>
<dbReference type="PANTHER" id="PTHR30535">
    <property type="entry name" value="VITAMIN B12-BINDING PROTEIN"/>
    <property type="match status" value="1"/>
</dbReference>
<dbReference type="STRING" id="198312.SAMN02745193_02171"/>
<organism evidence="2 3">
    <name type="scientific">Erythrobacter sanguineus</name>
    <dbReference type="NCBI Taxonomy" id="198312"/>
    <lineage>
        <taxon>Bacteria</taxon>
        <taxon>Pseudomonadati</taxon>
        <taxon>Pseudomonadota</taxon>
        <taxon>Alphaproteobacteria</taxon>
        <taxon>Sphingomonadales</taxon>
        <taxon>Erythrobacteraceae</taxon>
        <taxon>Erythrobacter/Porphyrobacter group</taxon>
        <taxon>Erythrobacter</taxon>
    </lineage>
</organism>
<dbReference type="AlphaFoldDB" id="A0A1M7SQB0"/>
<name>A0A1M7SQB0_9SPHN</name>
<evidence type="ECO:0000259" key="1">
    <source>
        <dbReference type="Pfam" id="PF01497"/>
    </source>
</evidence>
<dbReference type="Pfam" id="PF01497">
    <property type="entry name" value="Peripla_BP_2"/>
    <property type="match status" value="1"/>
</dbReference>
<evidence type="ECO:0000313" key="2">
    <source>
        <dbReference type="EMBL" id="SHN60681.1"/>
    </source>
</evidence>